<evidence type="ECO:0000313" key="5">
    <source>
        <dbReference type="EMBL" id="SHF61610.1"/>
    </source>
</evidence>
<dbReference type="AlphaFoldDB" id="A0A1M5D449"/>
<dbReference type="PANTHER" id="PTHR44846">
    <property type="entry name" value="MANNOSYL-D-GLYCERATE TRANSPORT/METABOLISM SYSTEM REPRESSOR MNGR-RELATED"/>
    <property type="match status" value="1"/>
</dbReference>
<organism evidence="5 6">
    <name type="scientific">Lactonifactor longoviformis DSM 17459</name>
    <dbReference type="NCBI Taxonomy" id="1122155"/>
    <lineage>
        <taxon>Bacteria</taxon>
        <taxon>Bacillati</taxon>
        <taxon>Bacillota</taxon>
        <taxon>Clostridia</taxon>
        <taxon>Eubacteriales</taxon>
        <taxon>Clostridiaceae</taxon>
        <taxon>Lactonifactor</taxon>
    </lineage>
</organism>
<keyword evidence="6" id="KW-1185">Reference proteome</keyword>
<dbReference type="GO" id="GO:0045892">
    <property type="term" value="P:negative regulation of DNA-templated transcription"/>
    <property type="evidence" value="ECO:0007669"/>
    <property type="project" value="TreeGrafter"/>
</dbReference>
<dbReference type="Gene3D" id="1.10.10.10">
    <property type="entry name" value="Winged helix-like DNA-binding domain superfamily/Winged helix DNA-binding domain"/>
    <property type="match status" value="1"/>
</dbReference>
<dbReference type="InterPro" id="IPR036388">
    <property type="entry name" value="WH-like_DNA-bd_sf"/>
</dbReference>
<dbReference type="InterPro" id="IPR000524">
    <property type="entry name" value="Tscrpt_reg_HTH_GntR"/>
</dbReference>
<dbReference type="InterPro" id="IPR050679">
    <property type="entry name" value="Bact_HTH_transcr_reg"/>
</dbReference>
<evidence type="ECO:0000256" key="1">
    <source>
        <dbReference type="ARBA" id="ARBA00023015"/>
    </source>
</evidence>
<dbReference type="PANTHER" id="PTHR44846:SF17">
    <property type="entry name" value="GNTR-FAMILY TRANSCRIPTIONAL REGULATOR"/>
    <property type="match status" value="1"/>
</dbReference>
<accession>A0A1M5D449</accession>
<reference evidence="5 6" key="1">
    <citation type="submission" date="2016-11" db="EMBL/GenBank/DDBJ databases">
        <authorList>
            <person name="Jaros S."/>
            <person name="Januszkiewicz K."/>
            <person name="Wedrychowicz H."/>
        </authorList>
    </citation>
    <scope>NUCLEOTIDE SEQUENCE [LARGE SCALE GENOMIC DNA]</scope>
    <source>
        <strain evidence="5 6">DSM 17459</strain>
    </source>
</reference>
<dbReference type="STRING" id="1122155.SAMN02745158_04405"/>
<evidence type="ECO:0000313" key="6">
    <source>
        <dbReference type="Proteomes" id="UP000184245"/>
    </source>
</evidence>
<dbReference type="PRINTS" id="PR00035">
    <property type="entry name" value="HTHGNTR"/>
</dbReference>
<dbReference type="OrthoDB" id="9799482at2"/>
<proteinExistence type="predicted"/>
<keyword evidence="1" id="KW-0805">Transcription regulation</keyword>
<dbReference type="InterPro" id="IPR036390">
    <property type="entry name" value="WH_DNA-bd_sf"/>
</dbReference>
<dbReference type="GO" id="GO:0003700">
    <property type="term" value="F:DNA-binding transcription factor activity"/>
    <property type="evidence" value="ECO:0007669"/>
    <property type="project" value="InterPro"/>
</dbReference>
<evidence type="ECO:0000256" key="2">
    <source>
        <dbReference type="ARBA" id="ARBA00023125"/>
    </source>
</evidence>
<gene>
    <name evidence="5" type="ORF">SAMN02745158_04405</name>
</gene>
<sequence>MENDKLYINVKQNICDCIYRGIYKDGDKIPPERTLSDHLKVSRVTVRKALEIMEQGRLIVREVGSGTRVQFHNYGWARETEVLVLVASAGHPQFSKFIEHFQSCAAANGTLLLYMERLQKDTIEDSLYHLYLRGLCDVAVWPDGISLEQEKLERLRALGMNLAFFDTDTGFPFGDCVYSDIEAGMEVLCSSVRRKKNRRLGYVGLETDQFCSACQAKEAFMKVGVSGKVLFELPQKRENHPQIIKKELERLERKGKLPDGIICPDGKDAVLLAKRLQKMKAANVKIASFEELTDSARFGITTYEKDFRESAKTLYKCLSRQSRKGELWKAERYLVSGRLIER</sequence>
<dbReference type="Proteomes" id="UP000184245">
    <property type="component" value="Unassembled WGS sequence"/>
</dbReference>
<keyword evidence="2" id="KW-0238">DNA-binding</keyword>
<feature type="domain" description="HTH gntR-type" evidence="4">
    <location>
        <begin position="4"/>
        <end position="72"/>
    </location>
</feature>
<dbReference type="PROSITE" id="PS50949">
    <property type="entry name" value="HTH_GNTR"/>
    <property type="match status" value="1"/>
</dbReference>
<name>A0A1M5D449_9CLOT</name>
<evidence type="ECO:0000256" key="3">
    <source>
        <dbReference type="ARBA" id="ARBA00023163"/>
    </source>
</evidence>
<dbReference type="EMBL" id="FQVI01000054">
    <property type="protein sequence ID" value="SHF61610.1"/>
    <property type="molecule type" value="Genomic_DNA"/>
</dbReference>
<dbReference type="Pfam" id="PF00392">
    <property type="entry name" value="GntR"/>
    <property type="match status" value="1"/>
</dbReference>
<dbReference type="SUPFAM" id="SSF53822">
    <property type="entry name" value="Periplasmic binding protein-like I"/>
    <property type="match status" value="1"/>
</dbReference>
<dbReference type="CDD" id="cd07377">
    <property type="entry name" value="WHTH_GntR"/>
    <property type="match status" value="1"/>
</dbReference>
<dbReference type="SMART" id="SM00345">
    <property type="entry name" value="HTH_GNTR"/>
    <property type="match status" value="1"/>
</dbReference>
<dbReference type="InterPro" id="IPR028082">
    <property type="entry name" value="Peripla_BP_I"/>
</dbReference>
<evidence type="ECO:0000259" key="4">
    <source>
        <dbReference type="PROSITE" id="PS50949"/>
    </source>
</evidence>
<dbReference type="GO" id="GO:0003677">
    <property type="term" value="F:DNA binding"/>
    <property type="evidence" value="ECO:0007669"/>
    <property type="project" value="UniProtKB-KW"/>
</dbReference>
<dbReference type="SUPFAM" id="SSF46785">
    <property type="entry name" value="Winged helix' DNA-binding domain"/>
    <property type="match status" value="1"/>
</dbReference>
<protein>
    <submittedName>
        <fullName evidence="5">Regulatory protein, gntR family</fullName>
    </submittedName>
</protein>
<keyword evidence="3" id="KW-0804">Transcription</keyword>
<dbReference type="Gene3D" id="3.40.50.2300">
    <property type="match status" value="2"/>
</dbReference>